<accession>A0A6C0KAW3</accession>
<sequence>MKETNIIYFLRCRELNIPFRRKIVVLSRPNFNEDYWWYN</sequence>
<dbReference type="EMBL" id="MN740850">
    <property type="protein sequence ID" value="QHU15152.1"/>
    <property type="molecule type" value="Genomic_DNA"/>
</dbReference>
<protein>
    <submittedName>
        <fullName evidence="1">Uncharacterized protein</fullName>
    </submittedName>
</protein>
<proteinExistence type="predicted"/>
<name>A0A6C0KAW3_9ZZZZ</name>
<evidence type="ECO:0000313" key="1">
    <source>
        <dbReference type="EMBL" id="QHU15152.1"/>
    </source>
</evidence>
<reference evidence="1" key="1">
    <citation type="journal article" date="2020" name="Nature">
        <title>Giant virus diversity and host interactions through global metagenomics.</title>
        <authorList>
            <person name="Schulz F."/>
            <person name="Roux S."/>
            <person name="Paez-Espino D."/>
            <person name="Jungbluth S."/>
            <person name="Walsh D.A."/>
            <person name="Denef V.J."/>
            <person name="McMahon K.D."/>
            <person name="Konstantinidis K.T."/>
            <person name="Eloe-Fadrosh E.A."/>
            <person name="Kyrpides N.C."/>
            <person name="Woyke T."/>
        </authorList>
    </citation>
    <scope>NUCLEOTIDE SEQUENCE</scope>
    <source>
        <strain evidence="1">GVMAG-S-1102244-55</strain>
    </source>
</reference>
<dbReference type="AlphaFoldDB" id="A0A6C0KAW3"/>
<organism evidence="1">
    <name type="scientific">viral metagenome</name>
    <dbReference type="NCBI Taxonomy" id="1070528"/>
    <lineage>
        <taxon>unclassified sequences</taxon>
        <taxon>metagenomes</taxon>
        <taxon>organismal metagenomes</taxon>
    </lineage>
</organism>